<dbReference type="PANTHER" id="PTHR12196">
    <property type="entry name" value="DOMAIN OF UNKNOWN FUNCTION 71 DUF71 -CONTAINING PROTEIN"/>
    <property type="match status" value="1"/>
</dbReference>
<dbReference type="OrthoDB" id="3572539at2"/>
<dbReference type="GO" id="GO:0017183">
    <property type="term" value="P:protein histidyl modification to diphthamide"/>
    <property type="evidence" value="ECO:0007669"/>
    <property type="project" value="TreeGrafter"/>
</dbReference>
<protein>
    <submittedName>
        <fullName evidence="2">Diphthine--ammonia ligase</fullName>
        <ecNumber evidence="2">6.3.1.14</ecNumber>
    </submittedName>
</protein>
<dbReference type="InterPro" id="IPR002761">
    <property type="entry name" value="Diphthami_syn_dom"/>
</dbReference>
<dbReference type="EMBL" id="NOJZ02000001">
    <property type="protein sequence ID" value="RDY24670.1"/>
    <property type="molecule type" value="Genomic_DNA"/>
</dbReference>
<dbReference type="AlphaFoldDB" id="A0A371IW13"/>
<dbReference type="PANTHER" id="PTHR12196:SF2">
    <property type="entry name" value="DIPHTHINE--AMMONIA LIGASE"/>
    <property type="match status" value="1"/>
</dbReference>
<evidence type="ECO:0000313" key="2">
    <source>
        <dbReference type="EMBL" id="RDY24670.1"/>
    </source>
</evidence>
<evidence type="ECO:0000259" key="1">
    <source>
        <dbReference type="Pfam" id="PF01902"/>
    </source>
</evidence>
<dbReference type="SUPFAM" id="SSF52402">
    <property type="entry name" value="Adenine nucleotide alpha hydrolases-like"/>
    <property type="match status" value="1"/>
</dbReference>
<dbReference type="CDD" id="cd01994">
    <property type="entry name" value="AANH_PF0828-like"/>
    <property type="match status" value="1"/>
</dbReference>
<keyword evidence="2" id="KW-0436">Ligase</keyword>
<gene>
    <name evidence="2" type="ORF">CHF27_000270</name>
</gene>
<evidence type="ECO:0000313" key="3">
    <source>
        <dbReference type="Proteomes" id="UP000243494"/>
    </source>
</evidence>
<dbReference type="RefSeq" id="WP_095404970.1">
    <property type="nucleotide sequence ID" value="NZ_NOJZ02000001.1"/>
</dbReference>
<dbReference type="EC" id="6.3.1.14" evidence="2"/>
<keyword evidence="3" id="KW-1185">Reference proteome</keyword>
<reference evidence="2 3" key="1">
    <citation type="journal article" date="2017" name="Genome Announc.">
        <title>Draft Genome Sequence of Romboutsia maritimum sp. nov. Strain CCRI-22766(T), Isolated from Coastal Estuarine Mud.</title>
        <authorList>
            <person name="Maheux A.F."/>
            <person name="Boudreau D.K."/>
            <person name="Berube E."/>
            <person name="Boissinot M."/>
            <person name="Raymond F."/>
            <person name="Brodeur S."/>
            <person name="Corbeil J."/>
            <person name="Brightwell G."/>
            <person name="Broda D."/>
            <person name="Omar R.F."/>
            <person name="Bergeron M.G."/>
        </authorList>
    </citation>
    <scope>NUCLEOTIDE SEQUENCE [LARGE SCALE GENOMIC DNA]</scope>
    <source>
        <strain evidence="2 3">CCRI-22766</strain>
    </source>
</reference>
<dbReference type="GO" id="GO:0017178">
    <property type="term" value="F:diphthine-ammonia ligase activity"/>
    <property type="evidence" value="ECO:0007669"/>
    <property type="project" value="UniProtKB-EC"/>
</dbReference>
<dbReference type="NCBIfam" id="TIGR00290">
    <property type="entry name" value="MJ0570_dom"/>
    <property type="match status" value="1"/>
</dbReference>
<dbReference type="Gene3D" id="3.40.50.620">
    <property type="entry name" value="HUPs"/>
    <property type="match status" value="1"/>
</dbReference>
<dbReference type="Proteomes" id="UP000243494">
    <property type="component" value="Unassembled WGS sequence"/>
</dbReference>
<name>A0A371IW13_9FIRM</name>
<comment type="caution">
    <text evidence="2">The sequence shown here is derived from an EMBL/GenBank/DDBJ whole genome shotgun (WGS) entry which is preliminary data.</text>
</comment>
<dbReference type="InterPro" id="IPR014729">
    <property type="entry name" value="Rossmann-like_a/b/a_fold"/>
</dbReference>
<dbReference type="Pfam" id="PF01902">
    <property type="entry name" value="Diphthami_syn_2"/>
    <property type="match status" value="1"/>
</dbReference>
<dbReference type="Gene3D" id="3.90.1490.10">
    <property type="entry name" value="putative n-type atp pyrophosphatase, domain 2"/>
    <property type="match status" value="1"/>
</dbReference>
<organism evidence="2 3">
    <name type="scientific">Romboutsia maritimum</name>
    <dbReference type="NCBI Taxonomy" id="2020948"/>
    <lineage>
        <taxon>Bacteria</taxon>
        <taxon>Bacillati</taxon>
        <taxon>Bacillota</taxon>
        <taxon>Clostridia</taxon>
        <taxon>Peptostreptococcales</taxon>
        <taxon>Peptostreptococcaceae</taxon>
        <taxon>Romboutsia</taxon>
    </lineage>
</organism>
<sequence>MENKKFVMSFSGGKDSILALYRMVKRGYKPVALLTTIKENEEKSWTHGLSENLLKNVSESLDIPLLLVECSVGEYEKKFEEKLQEAKKMGASICAYGDIDIQQHLQWGKDRCDATNLKAEFPLWQESREDLVYEFIDSGFITIIKTVNLKYMGEQFLGKKLTKSVIQEIKATGSDACGENGEYHTFVINGPLFKKEIKFTNNGVVLVNGYGHLDII</sequence>
<feature type="domain" description="Diphthamide synthase" evidence="1">
    <location>
        <begin position="6"/>
        <end position="215"/>
    </location>
</feature>
<accession>A0A371IW13</accession>
<dbReference type="InterPro" id="IPR030662">
    <property type="entry name" value="DPH6/MJ0570"/>
</dbReference>
<proteinExistence type="predicted"/>